<evidence type="ECO:0000313" key="4">
    <source>
        <dbReference type="EMBL" id="MFA1772073.1"/>
    </source>
</evidence>
<keyword evidence="4" id="KW-0378">Hydrolase</keyword>
<dbReference type="Proteomes" id="UP001570846">
    <property type="component" value="Unassembled WGS sequence"/>
</dbReference>
<dbReference type="SUPFAM" id="SSF51445">
    <property type="entry name" value="(Trans)glycosidases"/>
    <property type="match status" value="1"/>
</dbReference>
<evidence type="ECO:0000313" key="6">
    <source>
        <dbReference type="Proteomes" id="UP001570846"/>
    </source>
</evidence>
<dbReference type="AlphaFoldDB" id="A0A5M8QPS5"/>
<gene>
    <name evidence="4" type="ORF">ACD591_12300</name>
    <name evidence="3" type="ORF">FOE74_01770</name>
</gene>
<evidence type="ECO:0000256" key="1">
    <source>
        <dbReference type="SAM" id="SignalP"/>
    </source>
</evidence>
<name>A0A5M8QPS5_9BACT</name>
<feature type="chain" id="PRO_5024425179" evidence="1">
    <location>
        <begin position="29"/>
        <end position="480"/>
    </location>
</feature>
<dbReference type="RefSeq" id="WP_149096890.1">
    <property type="nucleotide sequence ID" value="NZ_BMMG01000001.1"/>
</dbReference>
<proteinExistence type="predicted"/>
<dbReference type="EMBL" id="JBGOGF010000006">
    <property type="protein sequence ID" value="MFA1772073.1"/>
    <property type="molecule type" value="Genomic_DNA"/>
</dbReference>
<dbReference type="GO" id="GO:0005975">
    <property type="term" value="P:carbohydrate metabolic process"/>
    <property type="evidence" value="ECO:0007669"/>
    <property type="project" value="InterPro"/>
</dbReference>
<sequence length="480" mass="55481">MAKHLSPTFLLGFLLLLLGCNSPAPQKASPTVALPQKEKKADDRYAPKPYVELTHPAWSKNATIYEVNIRQYTPEGTFKAFEAHLPRLKKMGVDILWLMPIHPIGEKNRKGTLGSYYSVKDYYGVNPEFGTKEDFKALVQKIHTLGMFVILDWVANHSAWDNPLTQQHPEWYTKTAEGDFQPTPWYDWEDIIDFDYTQPGLRKYMTEALTYWVRELDVDGYRCDVAGFMPVDFWENARAELDAIKPVFMLAEWESRDLHKKAFDMTYSWSLWDRLHEVTTGQKPIHGLVEYMAHDVSSFPRGGYRMTFTDNHDKNSWAGNQYANFGPGLEAAMVMTSVVNGMPLVYSGQEAGLNRSLRFFEKDTITWKPHRNAEIYTKLFALKHKNQALWNGEWGGEMVRIYNDKPDQVISFYREKNGNKVIPIINFSNQRVKVKLNSKSQAGRYKELFTNDSYQLKGDDEITLGPWKYLVLHSDQTAPI</sequence>
<dbReference type="Proteomes" id="UP000323866">
    <property type="component" value="Unassembled WGS sequence"/>
</dbReference>
<reference evidence="3 5" key="1">
    <citation type="submission" date="2019-07" db="EMBL/GenBank/DDBJ databases">
        <authorList>
            <person name="Qu J.-H."/>
        </authorList>
    </citation>
    <scope>NUCLEOTIDE SEQUENCE [LARGE SCALE GENOMIC DNA]</scope>
    <source>
        <strain evidence="3 5">MDT1-10-3</strain>
    </source>
</reference>
<dbReference type="GO" id="GO:0016787">
    <property type="term" value="F:hydrolase activity"/>
    <property type="evidence" value="ECO:0007669"/>
    <property type="project" value="UniProtKB-KW"/>
</dbReference>
<reference evidence="3 5" key="2">
    <citation type="submission" date="2019-09" db="EMBL/GenBank/DDBJ databases">
        <title>A bacterium isolated from glacier soil.</title>
        <authorList>
            <person name="Liu Q."/>
        </authorList>
    </citation>
    <scope>NUCLEOTIDE SEQUENCE [LARGE SCALE GENOMIC DNA]</scope>
    <source>
        <strain evidence="3 5">MDT1-10-3</strain>
    </source>
</reference>
<dbReference type="CDD" id="cd11313">
    <property type="entry name" value="AmyAc_arch_bac_AmyA"/>
    <property type="match status" value="1"/>
</dbReference>
<dbReference type="Gene3D" id="3.20.20.80">
    <property type="entry name" value="Glycosidases"/>
    <property type="match status" value="1"/>
</dbReference>
<reference evidence="4 6" key="3">
    <citation type="submission" date="2024-08" db="EMBL/GenBank/DDBJ databases">
        <authorList>
            <person name="Wei W."/>
        </authorList>
    </citation>
    <scope>NUCLEOTIDE SEQUENCE [LARGE SCALE GENOMIC DNA]</scope>
    <source>
        <strain evidence="4 6">XU2</strain>
    </source>
</reference>
<dbReference type="PANTHER" id="PTHR47786:SF2">
    <property type="entry name" value="GLYCOSYL HYDROLASE FAMILY 13 CATALYTIC DOMAIN-CONTAINING PROTEIN"/>
    <property type="match status" value="1"/>
</dbReference>
<accession>A0A5M8QPS5</accession>
<dbReference type="InterPro" id="IPR006047">
    <property type="entry name" value="GH13_cat_dom"/>
</dbReference>
<dbReference type="OrthoDB" id="9805159at2"/>
<dbReference type="PROSITE" id="PS51257">
    <property type="entry name" value="PROKAR_LIPOPROTEIN"/>
    <property type="match status" value="1"/>
</dbReference>
<dbReference type="Pfam" id="PF16657">
    <property type="entry name" value="Malt_amylase_C"/>
    <property type="match status" value="1"/>
</dbReference>
<protein>
    <submittedName>
        <fullName evidence="3 4">Alpha-amylase</fullName>
    </submittedName>
</protein>
<dbReference type="Pfam" id="PF00128">
    <property type="entry name" value="Alpha-amylase"/>
    <property type="match status" value="1"/>
</dbReference>
<organism evidence="3 5">
    <name type="scientific">Rufibacter glacialis</name>
    <dbReference type="NCBI Taxonomy" id="1259555"/>
    <lineage>
        <taxon>Bacteria</taxon>
        <taxon>Pseudomonadati</taxon>
        <taxon>Bacteroidota</taxon>
        <taxon>Cytophagia</taxon>
        <taxon>Cytophagales</taxon>
        <taxon>Hymenobacteraceae</taxon>
        <taxon>Rufibacter</taxon>
    </lineage>
</organism>
<feature type="signal peptide" evidence="1">
    <location>
        <begin position="1"/>
        <end position="28"/>
    </location>
</feature>
<dbReference type="Gene3D" id="2.60.40.1180">
    <property type="entry name" value="Golgi alpha-mannosidase II"/>
    <property type="match status" value="1"/>
</dbReference>
<dbReference type="InterPro" id="IPR032091">
    <property type="entry name" value="Malt_amylase-like_C"/>
</dbReference>
<dbReference type="EMBL" id="VKKZ01000010">
    <property type="protein sequence ID" value="KAA6437251.1"/>
    <property type="molecule type" value="Genomic_DNA"/>
</dbReference>
<keyword evidence="6" id="KW-1185">Reference proteome</keyword>
<comment type="caution">
    <text evidence="3">The sequence shown here is derived from an EMBL/GenBank/DDBJ whole genome shotgun (WGS) entry which is preliminary data.</text>
</comment>
<evidence type="ECO:0000313" key="3">
    <source>
        <dbReference type="EMBL" id="KAA6437251.1"/>
    </source>
</evidence>
<dbReference type="PANTHER" id="PTHR47786">
    <property type="entry name" value="ALPHA-1,4-GLUCAN:MALTOSE-1-PHOSPHATE MALTOSYLTRANSFERASE"/>
    <property type="match status" value="1"/>
</dbReference>
<keyword evidence="1" id="KW-0732">Signal</keyword>
<dbReference type="InterPro" id="IPR017853">
    <property type="entry name" value="GH"/>
</dbReference>
<feature type="domain" description="Glycosyl hydrolase family 13 catalytic" evidence="2">
    <location>
        <begin position="53"/>
        <end position="383"/>
    </location>
</feature>
<dbReference type="InterPro" id="IPR013780">
    <property type="entry name" value="Glyco_hydro_b"/>
</dbReference>
<dbReference type="SMART" id="SM00642">
    <property type="entry name" value="Aamy"/>
    <property type="match status" value="1"/>
</dbReference>
<dbReference type="SUPFAM" id="SSF51011">
    <property type="entry name" value="Glycosyl hydrolase domain"/>
    <property type="match status" value="1"/>
</dbReference>
<evidence type="ECO:0000313" key="5">
    <source>
        <dbReference type="Proteomes" id="UP000323866"/>
    </source>
</evidence>
<evidence type="ECO:0000259" key="2">
    <source>
        <dbReference type="SMART" id="SM00642"/>
    </source>
</evidence>